<dbReference type="PANTHER" id="PTHR36700">
    <property type="entry name" value="CRISPR SYSTEM CMR SUBUNIT CMR4"/>
    <property type="match status" value="1"/>
</dbReference>
<gene>
    <name evidence="3" type="ORF">EZS27_020048</name>
</gene>
<evidence type="ECO:0000313" key="3">
    <source>
        <dbReference type="EMBL" id="KAA6331327.1"/>
    </source>
</evidence>
<dbReference type="NCBIfam" id="TIGR02580">
    <property type="entry name" value="cas_RAMP_Cmr4"/>
    <property type="match status" value="1"/>
</dbReference>
<dbReference type="AlphaFoldDB" id="A0A5J4RB87"/>
<dbReference type="InterPro" id="IPR013410">
    <property type="entry name" value="CRISPR-assoc_RAMP_Cmr4"/>
</dbReference>
<dbReference type="Pfam" id="PF03787">
    <property type="entry name" value="RAMPs"/>
    <property type="match status" value="1"/>
</dbReference>
<dbReference type="PANTHER" id="PTHR36700:SF1">
    <property type="entry name" value="CRISPR SYSTEM CMR SUBUNIT CMR4"/>
    <property type="match status" value="1"/>
</dbReference>
<dbReference type="GO" id="GO:0051607">
    <property type="term" value="P:defense response to virus"/>
    <property type="evidence" value="ECO:0007669"/>
    <property type="project" value="UniProtKB-KW"/>
</dbReference>
<dbReference type="InterPro" id="IPR005537">
    <property type="entry name" value="RAMP_III_fam"/>
</dbReference>
<feature type="domain" description="CRISPR type III-associated protein" evidence="2">
    <location>
        <begin position="8"/>
        <end position="267"/>
    </location>
</feature>
<keyword evidence="1" id="KW-0051">Antiviral defense</keyword>
<reference evidence="3" key="1">
    <citation type="submission" date="2019-03" db="EMBL/GenBank/DDBJ databases">
        <title>Single cell metagenomics reveals metabolic interactions within the superorganism composed of flagellate Streblomastix strix and complex community of Bacteroidetes bacteria on its surface.</title>
        <authorList>
            <person name="Treitli S.C."/>
            <person name="Kolisko M."/>
            <person name="Husnik F."/>
            <person name="Keeling P."/>
            <person name="Hampl V."/>
        </authorList>
    </citation>
    <scope>NUCLEOTIDE SEQUENCE</scope>
    <source>
        <strain evidence="3">STM</strain>
    </source>
</reference>
<name>A0A5J4RB87_9ZZZZ</name>
<dbReference type="EMBL" id="SNRY01001385">
    <property type="protein sequence ID" value="KAA6331327.1"/>
    <property type="molecule type" value="Genomic_DNA"/>
</dbReference>
<comment type="caution">
    <text evidence="3">The sequence shown here is derived from an EMBL/GenBank/DDBJ whole genome shotgun (WGS) entry which is preliminary data.</text>
</comment>
<sequence>METQAYIITCKTNMHAGAGSASQGVIDNLIQRDHTENFPCIYASSLKGAFREYFEGYIEKQKESKEEKGEFQQKVNTIFGGTAQKGSYIFHDALLISIPVRSNKENFFHATCPILIKRFIEMLNLFNFKNKQLKEFYDTLHIEKEDNPWIFGYSDTDNLQIEFFSNFEKKENFSIEDLFGKKFIVVSDNDFKLLIEDYNLPIIARNQLENGESKNLFYEQIIPRESKFFCIVNRLNIESDFEDNLMEHVKNMPIQIGANASIGYGYCHISKYPSSKNE</sequence>
<evidence type="ECO:0000259" key="2">
    <source>
        <dbReference type="Pfam" id="PF03787"/>
    </source>
</evidence>
<protein>
    <recommendedName>
        <fullName evidence="2">CRISPR type III-associated protein domain-containing protein</fullName>
    </recommendedName>
</protein>
<evidence type="ECO:0000256" key="1">
    <source>
        <dbReference type="ARBA" id="ARBA00023118"/>
    </source>
</evidence>
<organism evidence="3">
    <name type="scientific">termite gut metagenome</name>
    <dbReference type="NCBI Taxonomy" id="433724"/>
    <lineage>
        <taxon>unclassified sequences</taxon>
        <taxon>metagenomes</taxon>
        <taxon>organismal metagenomes</taxon>
    </lineage>
</organism>
<accession>A0A5J4RB87</accession>
<proteinExistence type="predicted"/>